<dbReference type="InterPro" id="IPR003758">
    <property type="entry name" value="LpxK"/>
</dbReference>
<evidence type="ECO:0000256" key="7">
    <source>
        <dbReference type="ARBA" id="ARBA00022679"/>
    </source>
</evidence>
<evidence type="ECO:0000256" key="4">
    <source>
        <dbReference type="ARBA" id="ARBA00016436"/>
    </source>
</evidence>
<dbReference type="GO" id="GO:0005524">
    <property type="term" value="F:ATP binding"/>
    <property type="evidence" value="ECO:0007669"/>
    <property type="project" value="UniProtKB-UniRule"/>
</dbReference>
<keyword evidence="11 13" id="KW-0443">Lipid metabolism</keyword>
<evidence type="ECO:0000256" key="1">
    <source>
        <dbReference type="ARBA" id="ARBA00002274"/>
    </source>
</evidence>
<comment type="pathway">
    <text evidence="2 13">Glycolipid biosynthesis; lipid IV(A) biosynthesis; lipid IV(A) from (3R)-3-hydroxytetradecanoyl-[acyl-carrier-protein] and UDP-N-acetyl-alpha-D-glucosamine: step 6/6.</text>
</comment>
<evidence type="ECO:0000256" key="3">
    <source>
        <dbReference type="ARBA" id="ARBA00012071"/>
    </source>
</evidence>
<sequence length="329" mass="38668">MGIFKWLLLPFSMIYLIITNVRNFFYDFGIFKSYSFKTPVICVGNISVGGTGKSPMIEHLIQQYQGDFKIAILSRGYKRNTKGFIEVYSDMTATQVGDEPLQFKRKFKDIKVFVEADRKYGIEQIEKYYSDIELILLDDAYQHRRVKSDINILLTTYDKPFYRDFILPVGRLRESRQAKKRADLIVVTKCPENLTSDKIETIKTQVNTSQHQKILFSTISYDEKIYSQKETKDLKSFDDFYLVTGIANPKPLIQYLKDQQKNFDHLKFSDHHNFTEKEIEKLKALKKPILTTEKDFTRLSQNIQHNIFYISIEVKLDKDLKSLLNIKPQ</sequence>
<protein>
    <recommendedName>
        <fullName evidence="4 13">Tetraacyldisaccharide 4'-kinase</fullName>
        <ecNumber evidence="3 13">2.7.1.130</ecNumber>
    </recommendedName>
    <alternativeName>
        <fullName evidence="12 13">Lipid A 4'-kinase</fullName>
    </alternativeName>
</protein>
<dbReference type="EC" id="2.7.1.130" evidence="3 13"/>
<evidence type="ECO:0000256" key="2">
    <source>
        <dbReference type="ARBA" id="ARBA00004870"/>
    </source>
</evidence>
<dbReference type="PANTHER" id="PTHR42724">
    <property type="entry name" value="TETRAACYLDISACCHARIDE 4'-KINASE"/>
    <property type="match status" value="1"/>
</dbReference>
<gene>
    <name evidence="13 15" type="primary">lpxK</name>
    <name evidence="15" type="ORF">FCN74_07635</name>
</gene>
<dbReference type="GO" id="GO:0009245">
    <property type="term" value="P:lipid A biosynthetic process"/>
    <property type="evidence" value="ECO:0007669"/>
    <property type="project" value="UniProtKB-UniRule"/>
</dbReference>
<evidence type="ECO:0000256" key="5">
    <source>
        <dbReference type="ARBA" id="ARBA00022516"/>
    </source>
</evidence>
<comment type="caution">
    <text evidence="15">The sequence shown here is derived from an EMBL/GenBank/DDBJ whole genome shotgun (WGS) entry which is preliminary data.</text>
</comment>
<proteinExistence type="inferred from homology"/>
<dbReference type="NCBIfam" id="TIGR00682">
    <property type="entry name" value="lpxK"/>
    <property type="match status" value="1"/>
</dbReference>
<evidence type="ECO:0000256" key="9">
    <source>
        <dbReference type="ARBA" id="ARBA00022777"/>
    </source>
</evidence>
<keyword evidence="14" id="KW-0472">Membrane</keyword>
<evidence type="ECO:0000256" key="8">
    <source>
        <dbReference type="ARBA" id="ARBA00022741"/>
    </source>
</evidence>
<keyword evidence="8 13" id="KW-0547">Nucleotide-binding</keyword>
<dbReference type="EMBL" id="SWMU01000003">
    <property type="protein sequence ID" value="TKS55895.1"/>
    <property type="molecule type" value="Genomic_DNA"/>
</dbReference>
<dbReference type="Proteomes" id="UP000306552">
    <property type="component" value="Unassembled WGS sequence"/>
</dbReference>
<dbReference type="GO" id="GO:0005886">
    <property type="term" value="C:plasma membrane"/>
    <property type="evidence" value="ECO:0007669"/>
    <property type="project" value="TreeGrafter"/>
</dbReference>
<keyword evidence="14" id="KW-1133">Transmembrane helix</keyword>
<dbReference type="Pfam" id="PF02606">
    <property type="entry name" value="LpxK"/>
    <property type="match status" value="1"/>
</dbReference>
<evidence type="ECO:0000256" key="11">
    <source>
        <dbReference type="ARBA" id="ARBA00023098"/>
    </source>
</evidence>
<comment type="caution">
    <text evidence="13">Lacks conserved residue(s) required for the propagation of feature annotation.</text>
</comment>
<comment type="similarity">
    <text evidence="13">Belongs to the LpxK family.</text>
</comment>
<evidence type="ECO:0000256" key="14">
    <source>
        <dbReference type="SAM" id="Phobius"/>
    </source>
</evidence>
<evidence type="ECO:0000313" key="16">
    <source>
        <dbReference type="Proteomes" id="UP000306552"/>
    </source>
</evidence>
<keyword evidence="9 13" id="KW-0418">Kinase</keyword>
<dbReference type="UniPathway" id="UPA00359">
    <property type="reaction ID" value="UER00482"/>
</dbReference>
<dbReference type="HAMAP" id="MF_00409">
    <property type="entry name" value="LpxK"/>
    <property type="match status" value="1"/>
</dbReference>
<dbReference type="PANTHER" id="PTHR42724:SF1">
    <property type="entry name" value="TETRAACYLDISACCHARIDE 4'-KINASE, MITOCHONDRIAL-RELATED"/>
    <property type="match status" value="1"/>
</dbReference>
<dbReference type="InterPro" id="IPR027417">
    <property type="entry name" value="P-loop_NTPase"/>
</dbReference>
<keyword evidence="14" id="KW-0812">Transmembrane</keyword>
<name>A0A4V6ALA7_9FLAO</name>
<accession>A0A4V6ALA7</accession>
<evidence type="ECO:0000256" key="10">
    <source>
        <dbReference type="ARBA" id="ARBA00022840"/>
    </source>
</evidence>
<comment type="catalytic activity">
    <reaction evidence="13">
        <text>a lipid A disaccharide + ATP = a lipid IVA + ADP + H(+)</text>
        <dbReference type="Rhea" id="RHEA:67840"/>
        <dbReference type="ChEBI" id="CHEBI:15378"/>
        <dbReference type="ChEBI" id="CHEBI:30616"/>
        <dbReference type="ChEBI" id="CHEBI:176343"/>
        <dbReference type="ChEBI" id="CHEBI:176425"/>
        <dbReference type="ChEBI" id="CHEBI:456216"/>
        <dbReference type="EC" id="2.7.1.130"/>
    </reaction>
</comment>
<comment type="function">
    <text evidence="1 13">Transfers the gamma-phosphate of ATP to the 4'-position of a tetraacyldisaccharide 1-phosphate intermediate (termed DS-1-P) to form tetraacyldisaccharide 1,4'-bis-phosphate (lipid IVA).</text>
</comment>
<keyword evidence="7 13" id="KW-0808">Transferase</keyword>
<dbReference type="RefSeq" id="WP_138932010.1">
    <property type="nucleotide sequence ID" value="NZ_SWMU01000003.1"/>
</dbReference>
<dbReference type="SUPFAM" id="SSF52540">
    <property type="entry name" value="P-loop containing nucleoside triphosphate hydrolases"/>
    <property type="match status" value="1"/>
</dbReference>
<organism evidence="15 16">
    <name type="scientific">Mesohalobacter halotolerans</name>
    <dbReference type="NCBI Taxonomy" id="1883405"/>
    <lineage>
        <taxon>Bacteria</taxon>
        <taxon>Pseudomonadati</taxon>
        <taxon>Bacteroidota</taxon>
        <taxon>Flavobacteriia</taxon>
        <taxon>Flavobacteriales</taxon>
        <taxon>Flavobacteriaceae</taxon>
        <taxon>Mesohalobacter</taxon>
    </lineage>
</organism>
<evidence type="ECO:0000313" key="15">
    <source>
        <dbReference type="EMBL" id="TKS55895.1"/>
    </source>
</evidence>
<evidence type="ECO:0000256" key="6">
    <source>
        <dbReference type="ARBA" id="ARBA00022556"/>
    </source>
</evidence>
<dbReference type="AlphaFoldDB" id="A0A4V6ALA7"/>
<evidence type="ECO:0000256" key="13">
    <source>
        <dbReference type="HAMAP-Rule" id="MF_00409"/>
    </source>
</evidence>
<keyword evidence="10 13" id="KW-0067">ATP-binding</keyword>
<keyword evidence="16" id="KW-1185">Reference proteome</keyword>
<dbReference type="OrthoDB" id="9766423at2"/>
<keyword evidence="6 13" id="KW-0441">Lipid A biosynthesis</keyword>
<reference evidence="15 16" key="1">
    <citation type="submission" date="2019-04" db="EMBL/GenBank/DDBJ databases">
        <title>Psychroflexus halotolerans sp. nov., isolated from a marine solar saltern.</title>
        <authorList>
            <person name="Feng X."/>
        </authorList>
    </citation>
    <scope>NUCLEOTIDE SEQUENCE [LARGE SCALE GENOMIC DNA]</scope>
    <source>
        <strain evidence="15 16">WDS2C27</strain>
    </source>
</reference>
<keyword evidence="5 13" id="KW-0444">Lipid biosynthesis</keyword>
<dbReference type="GO" id="GO:0009029">
    <property type="term" value="F:lipid-A 4'-kinase activity"/>
    <property type="evidence" value="ECO:0007669"/>
    <property type="project" value="UniProtKB-UniRule"/>
</dbReference>
<feature type="transmembrane region" description="Helical" evidence="14">
    <location>
        <begin position="6"/>
        <end position="25"/>
    </location>
</feature>
<evidence type="ECO:0000256" key="12">
    <source>
        <dbReference type="ARBA" id="ARBA00029757"/>
    </source>
</evidence>